<evidence type="ECO:0000313" key="2">
    <source>
        <dbReference type="EMBL" id="SAL59219.1"/>
    </source>
</evidence>
<dbReference type="InterPro" id="IPR036629">
    <property type="entry name" value="YjbJ_sf"/>
</dbReference>
<keyword evidence="1" id="KW-0472">Membrane</keyword>
<organism evidence="2 3">
    <name type="scientific">Caballeronia choica</name>
    <dbReference type="NCBI Taxonomy" id="326476"/>
    <lineage>
        <taxon>Bacteria</taxon>
        <taxon>Pseudomonadati</taxon>
        <taxon>Pseudomonadota</taxon>
        <taxon>Betaproteobacteria</taxon>
        <taxon>Burkholderiales</taxon>
        <taxon>Burkholderiaceae</taxon>
        <taxon>Caballeronia</taxon>
    </lineage>
</organism>
<comment type="caution">
    <text evidence="2">The sequence shown here is derived from an EMBL/GenBank/DDBJ whole genome shotgun (WGS) entry which is preliminary data.</text>
</comment>
<feature type="transmembrane region" description="Helical" evidence="1">
    <location>
        <begin position="63"/>
        <end position="83"/>
    </location>
</feature>
<evidence type="ECO:0000256" key="1">
    <source>
        <dbReference type="SAM" id="Phobius"/>
    </source>
</evidence>
<dbReference type="AlphaFoldDB" id="A0A158ISR3"/>
<sequence length="103" mass="10745">MDTNKMQGAVEDATGKVQQAVGDVLEEASTQLSGEVRDLSGKAQKLYADAASVLRDQAVESPLAAVGIAALVGFLIGVAWSSAGERSYDRPARRPGPPNRTTC</sequence>
<keyword evidence="1" id="KW-0812">Transmembrane</keyword>
<dbReference type="Proteomes" id="UP000054770">
    <property type="component" value="Unassembled WGS sequence"/>
</dbReference>
<dbReference type="SUPFAM" id="SSF69047">
    <property type="entry name" value="Hypothetical protein YjbJ"/>
    <property type="match status" value="1"/>
</dbReference>
<gene>
    <name evidence="2" type="ORF">AWB68_02960</name>
</gene>
<dbReference type="RefSeq" id="WP_087645112.1">
    <property type="nucleotide sequence ID" value="NZ_FCON02000027.1"/>
</dbReference>
<proteinExistence type="predicted"/>
<protein>
    <submittedName>
        <fullName evidence="2">CsbD family protein</fullName>
    </submittedName>
</protein>
<dbReference type="OrthoDB" id="9009244at2"/>
<keyword evidence="3" id="KW-1185">Reference proteome</keyword>
<evidence type="ECO:0000313" key="3">
    <source>
        <dbReference type="Proteomes" id="UP000054770"/>
    </source>
</evidence>
<dbReference type="Gene3D" id="1.10.1470.10">
    <property type="entry name" value="YjbJ"/>
    <property type="match status" value="1"/>
</dbReference>
<keyword evidence="1" id="KW-1133">Transmembrane helix</keyword>
<name>A0A158ISR3_9BURK</name>
<dbReference type="EMBL" id="FCON02000027">
    <property type="protein sequence ID" value="SAL59219.1"/>
    <property type="molecule type" value="Genomic_DNA"/>
</dbReference>
<accession>A0A158ISR3</accession>
<reference evidence="2" key="1">
    <citation type="submission" date="2016-01" db="EMBL/GenBank/DDBJ databases">
        <authorList>
            <person name="Peeters C."/>
        </authorList>
    </citation>
    <scope>NUCLEOTIDE SEQUENCE [LARGE SCALE GENOMIC DNA]</scope>
    <source>
        <strain evidence="2">LMG 22940</strain>
    </source>
</reference>